<dbReference type="PANTHER" id="PTHR11069">
    <property type="entry name" value="GLUCOSYLCERAMIDASE"/>
    <property type="match status" value="1"/>
</dbReference>
<dbReference type="Pfam" id="PF02055">
    <property type="entry name" value="Glyco_hydro_30"/>
    <property type="match status" value="1"/>
</dbReference>
<keyword evidence="2 5" id="KW-0732">Signal</keyword>
<dbReference type="InterPro" id="IPR001139">
    <property type="entry name" value="Glyco_hydro_30"/>
</dbReference>
<evidence type="ECO:0000259" key="6">
    <source>
        <dbReference type="Pfam" id="PF02055"/>
    </source>
</evidence>
<dbReference type="InterPro" id="IPR033453">
    <property type="entry name" value="Glyco_hydro_30_TIM-barrel"/>
</dbReference>
<dbReference type="InterPro" id="IPR017853">
    <property type="entry name" value="GH"/>
</dbReference>
<sequence length="475" mass="53520">MKNKTFFITWTLVISLSWFSQSQTVTHYKPVSVNYVNLSDGTTVTAQPIQTKRLKIKPSKTKDASVVIRLNDIIHPNLSGIGGAFNEQGGEAFMSLKAAQQYKLAAELFNADKGIGLSHCRTAIGSSDFGLGAYSYSETPDDFEMKHFSVARDETSVIPFIKAAYVENPNLKIFASPWSPPGWMKITGKMDGGNENPENNTLIANSKIYNAYALYFSKYIQEYSKHGVQVDRLIIQNETDMNPTYPGCDMSPQQMAELAFDYIRPTFKSAELKTELWAGSFRGKRKDASAFMALKGAEKIDGVGLQYCSSKAIKALNKNYPEMNFMHTEGKCWNGKNTMKQARSRFNEVCMWINSGCENYCYWNMVLNEESKSAWGWKQNSMIKIDRQTQTITYNADYAPMALFSKFVRPGDQSIKTTTPDNVDALAVRNKKHVVVFLENDTEIIETQQIKLASKNYTVQLPANSLCAFVFEPKK</sequence>
<dbReference type="Proteomes" id="UP001176806">
    <property type="component" value="Unassembled WGS sequence"/>
</dbReference>
<name>A0ABT8WSP8_9FLAO</name>
<reference evidence="7" key="1">
    <citation type="submission" date="2023-07" db="EMBL/GenBank/DDBJ databases">
        <title>Two novel species in the genus Flavivirga.</title>
        <authorList>
            <person name="Kwon K."/>
        </authorList>
    </citation>
    <scope>NUCLEOTIDE SEQUENCE</scope>
    <source>
        <strain evidence="7">KACC 14158</strain>
    </source>
</reference>
<comment type="similarity">
    <text evidence="1 4">Belongs to the glycosyl hydrolase 30 family.</text>
</comment>
<protein>
    <recommendedName>
        <fullName evidence="6">Glycosyl hydrolase family 30 TIM-barrel domain-containing protein</fullName>
    </recommendedName>
</protein>
<dbReference type="Gene3D" id="2.60.40.1180">
    <property type="entry name" value="Golgi alpha-mannosidase II"/>
    <property type="match status" value="1"/>
</dbReference>
<dbReference type="PRINTS" id="PR00843">
    <property type="entry name" value="GLHYDRLASE30"/>
</dbReference>
<dbReference type="Gene3D" id="3.20.20.80">
    <property type="entry name" value="Glycosidases"/>
    <property type="match status" value="1"/>
</dbReference>
<proteinExistence type="inferred from homology"/>
<dbReference type="InterPro" id="IPR013780">
    <property type="entry name" value="Glyco_hydro_b"/>
</dbReference>
<accession>A0ABT8WSP8</accession>
<evidence type="ECO:0000313" key="8">
    <source>
        <dbReference type="Proteomes" id="UP001176806"/>
    </source>
</evidence>
<gene>
    <name evidence="7" type="ORF">Q4Q40_18490</name>
</gene>
<feature type="chain" id="PRO_5046234425" description="Glycosyl hydrolase family 30 TIM-barrel domain-containing protein" evidence="5">
    <location>
        <begin position="23"/>
        <end position="475"/>
    </location>
</feature>
<keyword evidence="3 4" id="KW-0378">Hydrolase</keyword>
<keyword evidence="8" id="KW-1185">Reference proteome</keyword>
<evidence type="ECO:0000313" key="7">
    <source>
        <dbReference type="EMBL" id="MDO5976193.1"/>
    </source>
</evidence>
<feature type="domain" description="Glycosyl hydrolase family 30 TIM-barrel" evidence="6">
    <location>
        <begin position="79"/>
        <end position="240"/>
    </location>
</feature>
<comment type="caution">
    <text evidence="7">The sequence shown here is derived from an EMBL/GenBank/DDBJ whole genome shotgun (WGS) entry which is preliminary data.</text>
</comment>
<feature type="signal peptide" evidence="5">
    <location>
        <begin position="1"/>
        <end position="22"/>
    </location>
</feature>
<evidence type="ECO:0000256" key="1">
    <source>
        <dbReference type="ARBA" id="ARBA00005382"/>
    </source>
</evidence>
<organism evidence="7 8">
    <name type="scientific">Flavivirga jejuensis</name>
    <dbReference type="NCBI Taxonomy" id="870487"/>
    <lineage>
        <taxon>Bacteria</taxon>
        <taxon>Pseudomonadati</taxon>
        <taxon>Bacteroidota</taxon>
        <taxon>Flavobacteriia</taxon>
        <taxon>Flavobacteriales</taxon>
        <taxon>Flavobacteriaceae</taxon>
        <taxon>Flavivirga</taxon>
    </lineage>
</organism>
<keyword evidence="4" id="KW-0326">Glycosidase</keyword>
<evidence type="ECO:0000256" key="3">
    <source>
        <dbReference type="ARBA" id="ARBA00022801"/>
    </source>
</evidence>
<dbReference type="PANTHER" id="PTHR11069:SF23">
    <property type="entry name" value="LYSOSOMAL ACID GLUCOSYLCERAMIDASE"/>
    <property type="match status" value="1"/>
</dbReference>
<dbReference type="EMBL" id="JAUOEL010000007">
    <property type="protein sequence ID" value="MDO5976193.1"/>
    <property type="molecule type" value="Genomic_DNA"/>
</dbReference>
<evidence type="ECO:0000256" key="4">
    <source>
        <dbReference type="RuleBase" id="RU361188"/>
    </source>
</evidence>
<evidence type="ECO:0000256" key="2">
    <source>
        <dbReference type="ARBA" id="ARBA00022729"/>
    </source>
</evidence>
<dbReference type="SUPFAM" id="SSF51445">
    <property type="entry name" value="(Trans)glycosidases"/>
    <property type="match status" value="1"/>
</dbReference>
<evidence type="ECO:0000256" key="5">
    <source>
        <dbReference type="SAM" id="SignalP"/>
    </source>
</evidence>
<dbReference type="RefSeq" id="WP_303303461.1">
    <property type="nucleotide sequence ID" value="NZ_BAABDA010000028.1"/>
</dbReference>